<dbReference type="Pfam" id="PF05183">
    <property type="entry name" value="RdRP"/>
    <property type="match status" value="1"/>
</dbReference>
<evidence type="ECO:0000313" key="4">
    <source>
        <dbReference type="EMBL" id="KAF2143357.1"/>
    </source>
</evidence>
<gene>
    <name evidence="4" type="ORF">K452DRAFT_357687</name>
</gene>
<feature type="compositionally biased region" description="Polar residues" evidence="2">
    <location>
        <begin position="300"/>
        <end position="322"/>
    </location>
</feature>
<feature type="compositionally biased region" description="Acidic residues" evidence="2">
    <location>
        <begin position="1358"/>
        <end position="1375"/>
    </location>
</feature>
<feature type="compositionally biased region" description="Basic and acidic residues" evidence="2">
    <location>
        <begin position="265"/>
        <end position="274"/>
    </location>
</feature>
<dbReference type="PANTHER" id="PTHR23079:SF55">
    <property type="entry name" value="RNA-DIRECTED RNA POLYMERASE"/>
    <property type="match status" value="1"/>
</dbReference>
<dbReference type="RefSeq" id="XP_033399069.1">
    <property type="nucleotide sequence ID" value="XM_033546137.1"/>
</dbReference>
<feature type="compositionally biased region" description="Polar residues" evidence="2">
    <location>
        <begin position="149"/>
        <end position="162"/>
    </location>
</feature>
<dbReference type="PANTHER" id="PTHR23079">
    <property type="entry name" value="RNA-DEPENDENT RNA POLYMERASE"/>
    <property type="match status" value="1"/>
</dbReference>
<protein>
    <recommendedName>
        <fullName evidence="1">RNA-dependent RNA polymerase</fullName>
        <ecNumber evidence="1">2.7.7.48</ecNumber>
    </recommendedName>
</protein>
<feature type="region of interest" description="Disordered" evidence="2">
    <location>
        <begin position="121"/>
        <end position="322"/>
    </location>
</feature>
<evidence type="ECO:0000256" key="2">
    <source>
        <dbReference type="SAM" id="MobiDB-lite"/>
    </source>
</evidence>
<accession>A0A6A6BKI8</accession>
<dbReference type="InterPro" id="IPR057596">
    <property type="entry name" value="RDRP_core"/>
</dbReference>
<evidence type="ECO:0000256" key="1">
    <source>
        <dbReference type="RuleBase" id="RU363098"/>
    </source>
</evidence>
<dbReference type="GO" id="GO:0003968">
    <property type="term" value="F:RNA-directed RNA polymerase activity"/>
    <property type="evidence" value="ECO:0007669"/>
    <property type="project" value="UniProtKB-KW"/>
</dbReference>
<organism evidence="4 5">
    <name type="scientific">Aplosporella prunicola CBS 121167</name>
    <dbReference type="NCBI Taxonomy" id="1176127"/>
    <lineage>
        <taxon>Eukaryota</taxon>
        <taxon>Fungi</taxon>
        <taxon>Dikarya</taxon>
        <taxon>Ascomycota</taxon>
        <taxon>Pezizomycotina</taxon>
        <taxon>Dothideomycetes</taxon>
        <taxon>Dothideomycetes incertae sedis</taxon>
        <taxon>Botryosphaeriales</taxon>
        <taxon>Aplosporellaceae</taxon>
        <taxon>Aplosporella</taxon>
    </lineage>
</organism>
<keyword evidence="5" id="KW-1185">Reference proteome</keyword>
<dbReference type="Proteomes" id="UP000799438">
    <property type="component" value="Unassembled WGS sequence"/>
</dbReference>
<dbReference type="InterPro" id="IPR007855">
    <property type="entry name" value="RDRP"/>
</dbReference>
<evidence type="ECO:0000313" key="5">
    <source>
        <dbReference type="Proteomes" id="UP000799438"/>
    </source>
</evidence>
<feature type="domain" description="RDRP core" evidence="3">
    <location>
        <begin position="506"/>
        <end position="1151"/>
    </location>
</feature>
<dbReference type="EC" id="2.7.7.48" evidence="1"/>
<reference evidence="4" key="1">
    <citation type="journal article" date="2020" name="Stud. Mycol.">
        <title>101 Dothideomycetes genomes: a test case for predicting lifestyles and emergence of pathogens.</title>
        <authorList>
            <person name="Haridas S."/>
            <person name="Albert R."/>
            <person name="Binder M."/>
            <person name="Bloem J."/>
            <person name="Labutti K."/>
            <person name="Salamov A."/>
            <person name="Andreopoulos B."/>
            <person name="Baker S."/>
            <person name="Barry K."/>
            <person name="Bills G."/>
            <person name="Bluhm B."/>
            <person name="Cannon C."/>
            <person name="Castanera R."/>
            <person name="Culley D."/>
            <person name="Daum C."/>
            <person name="Ezra D."/>
            <person name="Gonzalez J."/>
            <person name="Henrissat B."/>
            <person name="Kuo A."/>
            <person name="Liang C."/>
            <person name="Lipzen A."/>
            <person name="Lutzoni F."/>
            <person name="Magnuson J."/>
            <person name="Mondo S."/>
            <person name="Nolan M."/>
            <person name="Ohm R."/>
            <person name="Pangilinan J."/>
            <person name="Park H.-J."/>
            <person name="Ramirez L."/>
            <person name="Alfaro M."/>
            <person name="Sun H."/>
            <person name="Tritt A."/>
            <person name="Yoshinaga Y."/>
            <person name="Zwiers L.-H."/>
            <person name="Turgeon B."/>
            <person name="Goodwin S."/>
            <person name="Spatafora J."/>
            <person name="Crous P."/>
            <person name="Grigoriev I."/>
        </authorList>
    </citation>
    <scope>NUCLEOTIDE SEQUENCE</scope>
    <source>
        <strain evidence="4">CBS 121167</strain>
    </source>
</reference>
<dbReference type="Gene3D" id="1.10.8.790">
    <property type="entry name" value="RNA-dependent RNA polymerase, slab domain, helical subdomain-like"/>
    <property type="match status" value="1"/>
</dbReference>
<dbReference type="EMBL" id="ML995482">
    <property type="protein sequence ID" value="KAF2143357.1"/>
    <property type="molecule type" value="Genomic_DNA"/>
</dbReference>
<dbReference type="GO" id="GO:0030422">
    <property type="term" value="P:siRNA processing"/>
    <property type="evidence" value="ECO:0007669"/>
    <property type="project" value="TreeGrafter"/>
</dbReference>
<keyword evidence="1" id="KW-0694">RNA-binding</keyword>
<dbReference type="OrthoDB" id="10055769at2759"/>
<evidence type="ECO:0000259" key="3">
    <source>
        <dbReference type="Pfam" id="PF05183"/>
    </source>
</evidence>
<keyword evidence="1" id="KW-0696">RNA-directed RNA polymerase</keyword>
<dbReference type="GeneID" id="54303643"/>
<comment type="similarity">
    <text evidence="1">Belongs to the RdRP family.</text>
</comment>
<feature type="compositionally biased region" description="Polar residues" evidence="2">
    <location>
        <begin position="233"/>
        <end position="249"/>
    </location>
</feature>
<dbReference type="GO" id="GO:0003723">
    <property type="term" value="F:RNA binding"/>
    <property type="evidence" value="ECO:0007669"/>
    <property type="project" value="UniProtKB-KW"/>
</dbReference>
<name>A0A6A6BKI8_9PEZI</name>
<proteinExistence type="inferred from homology"/>
<feature type="compositionally biased region" description="Basic and acidic residues" evidence="2">
    <location>
        <begin position="1376"/>
        <end position="1386"/>
    </location>
</feature>
<feature type="compositionally biased region" description="Polar residues" evidence="2">
    <location>
        <begin position="176"/>
        <end position="197"/>
    </location>
</feature>
<keyword evidence="1" id="KW-0808">Transferase</keyword>
<feature type="region of interest" description="Disordered" evidence="2">
    <location>
        <begin position="1356"/>
        <end position="1448"/>
    </location>
</feature>
<comment type="catalytic activity">
    <reaction evidence="1">
        <text>RNA(n) + a ribonucleoside 5'-triphosphate = RNA(n+1) + diphosphate</text>
        <dbReference type="Rhea" id="RHEA:21248"/>
        <dbReference type="Rhea" id="RHEA-COMP:14527"/>
        <dbReference type="Rhea" id="RHEA-COMP:17342"/>
        <dbReference type="ChEBI" id="CHEBI:33019"/>
        <dbReference type="ChEBI" id="CHEBI:61557"/>
        <dbReference type="ChEBI" id="CHEBI:140395"/>
        <dbReference type="EC" id="2.7.7.48"/>
    </reaction>
</comment>
<keyword evidence="1" id="KW-0548">Nucleotidyltransferase</keyword>
<dbReference type="GO" id="GO:0031380">
    <property type="term" value="C:nuclear RNA-directed RNA polymerase complex"/>
    <property type="evidence" value="ECO:0007669"/>
    <property type="project" value="TreeGrafter"/>
</dbReference>
<sequence>MLTLEPQALITWSMRYNQTSNDIAAPTTPGRAHDKINDIVTSLETDWQLGLTTRARTWSPSLSGKKSDVDKALDRIKFLFYQGPQVLKELLDKFEANAGSKPNAERLRYLNQLLECATPKGVRGKSIQEATSLPEPQGPESGRVHGSKDVQQLLRQASTPITRKSKPPAAPASIFNRPSTTEPDSSTSGTERASRGQTRGEPPSPLIFTPKAADEDGHFTTPPQSPSLAASMRKQSQLSSPEQSCNQSQQRRRGKRSPEESGDEPSPKHCRTSEEDTSDPEEFPFAVPKPLMAKGRAHQDSSASAQDGRSAATSFTSTTGLSRSDSVFSQYRDNTTTANTSFTTNAANSQEGAVIEGEMFHSSGTVSLDTNEALLQAVSKFDPPSNNISPGKKMEHHQIKNLTEQGLFVPDLTRKLKNKPFKLRWEFVRIALANGVDPEVLLPHDETHEDYDTLWEYFSRHPACHILPRKGQIDAWKATGTSDMKLKASLSVNSSNSGLLFELNPEPLRVEESCRFQRAFGGDRFLYLEIPPLNEKSMPNHLKKQDGNLSERIQEWLLEPKDFLGRTWKVFHYEDVKKKKSLRRPTGEIGTRRVVLFAESGIDIPTKSVGELIHWFMPLHLNAQQTFAKAYARLSLGLTTTKPGLVFKPSQVRFVRDAVPDDTPEYDLYRDPDIEWPFGPINQQVMNDGCARISVGAAMALWRSLRMSGPLPSAYQGRIGGAKGVWMLSAPTDTQDPDHRGIWIEVTDSQLKFEAHKEDLHDSSFDPHRLTFDLHSWTDAVSSSSLYISFVPILENRGVPAETLQVQFRRWINDQNKKSEERTREVGDIMWLASMPCSLHERVVYLLETGFSPNAPVLAASVERLVAKSLKWLRQSARIPLAQCVYLKGVADPTGTLEPGEIHLYFSQSLSDDTSGEVFTFLDNRAVLVARNPALRRSDIQKVRASFKIGLTHLRDVVVFSSKGSFPLAGKLQGGDYDGDDFWVCWDPRLVQPFRNAPAPMDPPNPESYRIKVDKRKLRDVLPDSSPSSIDSFLKESFQFRERKTFLGVSTKLHEKVAYYENSIESENTNSLADIHHLLVDGPKGGLVYDEEDYELFQKGLKLPKKVTGVNYQPAYKVAQKEDSVSKYNTKKSDGKIKYNPENIMDKLYFETIKPHTEETLEQLSAQLCQGAHYERALLEPYIQVHSSSDSEIELELERLTRCLVKVYDRWMQMSRVNKEGNHWGFEVDDADSFDAATLECHKLYKSIMPSNTRNATINGWTIQTKNNVAAEWDYIKASTLWKLYSEKHSFVFYMAGRELSFLKCDSFENSRFVVQDVWASMKPRKIRKPVTRQPVVEARPEVLSASRANEGLILSETEADEEEGFMTAPEEDEEKISGDAAHESAEENEGPGRQLYEELSKITTPKGEPRRSRASLGSIPKLTPRRQSSRMQGQGKSDKKRTPTLAM</sequence>